<dbReference type="EMBL" id="KL198052">
    <property type="protein sequence ID" value="KDQ12079.1"/>
    <property type="molecule type" value="Genomic_DNA"/>
</dbReference>
<name>A0A067M925_BOTB1</name>
<protein>
    <recommendedName>
        <fullName evidence="3">HNH nuclease domain-containing protein</fullName>
    </recommendedName>
</protein>
<keyword evidence="2" id="KW-1185">Reference proteome</keyword>
<accession>A0A067M925</accession>
<organism evidence="1 2">
    <name type="scientific">Botryobasidium botryosum (strain FD-172 SS1)</name>
    <dbReference type="NCBI Taxonomy" id="930990"/>
    <lineage>
        <taxon>Eukaryota</taxon>
        <taxon>Fungi</taxon>
        <taxon>Dikarya</taxon>
        <taxon>Basidiomycota</taxon>
        <taxon>Agaricomycotina</taxon>
        <taxon>Agaricomycetes</taxon>
        <taxon>Cantharellales</taxon>
        <taxon>Botryobasidiaceae</taxon>
        <taxon>Botryobasidium</taxon>
    </lineage>
</organism>
<dbReference type="OrthoDB" id="3163863at2759"/>
<evidence type="ECO:0000313" key="1">
    <source>
        <dbReference type="EMBL" id="KDQ12079.1"/>
    </source>
</evidence>
<proteinExistence type="predicted"/>
<dbReference type="AlphaFoldDB" id="A0A067M925"/>
<gene>
    <name evidence="1" type="ORF">BOTBODRAFT_176614</name>
</gene>
<dbReference type="InParanoid" id="A0A067M925"/>
<dbReference type="HOGENOM" id="CLU_818862_0_0_1"/>
<sequence>MVILRFFADISDNEARQLNVDVDHPQNTLYLDYNMHIEFDEFKWCLMPIDVANRYEVKWLTSPVGTYGPYGQQFVEFTNHAHHPVALPDSHFPQIHAALAHVLLDSGVAEYMNKIIEKFNHLGISAPDDPCILDLTLFLMNAGCNMHPPASVTAFARRSTRNQCAPSVPLIRFIEARHSFVSEGAMLNVVFGYGTEEGTSFAYEPISLQAIAFGEKFAHGSDDRARSGVWIPSLRKAGRNGASCLKMTKSGSIHALRPLSPLTQQVSKVDVGFTDGGVCFWSSNPADHEDGDNDAVARKLGGALHRDGQRTGWFCMVKRWRFATAREVEAAPSNSSDST</sequence>
<evidence type="ECO:0008006" key="3">
    <source>
        <dbReference type="Google" id="ProtNLM"/>
    </source>
</evidence>
<dbReference type="Proteomes" id="UP000027195">
    <property type="component" value="Unassembled WGS sequence"/>
</dbReference>
<evidence type="ECO:0000313" key="2">
    <source>
        <dbReference type="Proteomes" id="UP000027195"/>
    </source>
</evidence>
<reference evidence="2" key="1">
    <citation type="journal article" date="2014" name="Proc. Natl. Acad. Sci. U.S.A.">
        <title>Extensive sampling of basidiomycete genomes demonstrates inadequacy of the white-rot/brown-rot paradigm for wood decay fungi.</title>
        <authorList>
            <person name="Riley R."/>
            <person name="Salamov A.A."/>
            <person name="Brown D.W."/>
            <person name="Nagy L.G."/>
            <person name="Floudas D."/>
            <person name="Held B.W."/>
            <person name="Levasseur A."/>
            <person name="Lombard V."/>
            <person name="Morin E."/>
            <person name="Otillar R."/>
            <person name="Lindquist E.A."/>
            <person name="Sun H."/>
            <person name="LaButti K.M."/>
            <person name="Schmutz J."/>
            <person name="Jabbour D."/>
            <person name="Luo H."/>
            <person name="Baker S.E."/>
            <person name="Pisabarro A.G."/>
            <person name="Walton J.D."/>
            <person name="Blanchette R.A."/>
            <person name="Henrissat B."/>
            <person name="Martin F."/>
            <person name="Cullen D."/>
            <person name="Hibbett D.S."/>
            <person name="Grigoriev I.V."/>
        </authorList>
    </citation>
    <scope>NUCLEOTIDE SEQUENCE [LARGE SCALE GENOMIC DNA]</scope>
    <source>
        <strain evidence="2">FD-172 SS1</strain>
    </source>
</reference>